<name>A0ABX4FQS8_9GAMM</name>
<dbReference type="PANTHER" id="PTHR37419:SF8">
    <property type="entry name" value="TOXIN YJJJ"/>
    <property type="match status" value="1"/>
</dbReference>
<evidence type="ECO:0000313" key="6">
    <source>
        <dbReference type="Proteomes" id="UP000215999"/>
    </source>
</evidence>
<evidence type="ECO:0000256" key="3">
    <source>
        <dbReference type="ARBA" id="ARBA00022777"/>
    </source>
</evidence>
<protein>
    <submittedName>
        <fullName evidence="5">Phosphatidylinositol kinase</fullName>
    </submittedName>
</protein>
<evidence type="ECO:0000256" key="2">
    <source>
        <dbReference type="ARBA" id="ARBA00022679"/>
    </source>
</evidence>
<keyword evidence="2" id="KW-0808">Transferase</keyword>
<dbReference type="PANTHER" id="PTHR37419">
    <property type="entry name" value="SERINE/THREONINE-PROTEIN KINASE TOXIN HIPA"/>
    <property type="match status" value="1"/>
</dbReference>
<dbReference type="RefSeq" id="WP_141226332.1">
    <property type="nucleotide sequence ID" value="NZ_NOIF01000419.1"/>
</dbReference>
<organism evidence="5 6">
    <name type="scientific">Photobacterium sanguinicancri</name>
    <dbReference type="NCBI Taxonomy" id="875932"/>
    <lineage>
        <taxon>Bacteria</taxon>
        <taxon>Pseudomonadati</taxon>
        <taxon>Pseudomonadota</taxon>
        <taxon>Gammaproteobacteria</taxon>
        <taxon>Vibrionales</taxon>
        <taxon>Vibrionaceae</taxon>
        <taxon>Photobacterium</taxon>
    </lineage>
</organism>
<comment type="caution">
    <text evidence="5">The sequence shown here is derived from an EMBL/GenBank/DDBJ whole genome shotgun (WGS) entry which is preliminary data.</text>
</comment>
<dbReference type="GO" id="GO:0016301">
    <property type="term" value="F:kinase activity"/>
    <property type="evidence" value="ECO:0007669"/>
    <property type="project" value="UniProtKB-KW"/>
</dbReference>
<comment type="similarity">
    <text evidence="1">Belongs to the HipA Ser/Thr kinase family.</text>
</comment>
<dbReference type="InterPro" id="IPR052028">
    <property type="entry name" value="HipA_Ser/Thr_kinase"/>
</dbReference>
<evidence type="ECO:0000313" key="5">
    <source>
        <dbReference type="EMBL" id="OZS41321.1"/>
    </source>
</evidence>
<dbReference type="Pfam" id="PF07804">
    <property type="entry name" value="HipA_C"/>
    <property type="match status" value="1"/>
</dbReference>
<evidence type="ECO:0000259" key="4">
    <source>
        <dbReference type="Pfam" id="PF07804"/>
    </source>
</evidence>
<gene>
    <name evidence="5" type="ORF">ASV53_24390</name>
</gene>
<dbReference type="InterPro" id="IPR012893">
    <property type="entry name" value="HipA-like_C"/>
</dbReference>
<dbReference type="Proteomes" id="UP000215999">
    <property type="component" value="Unassembled WGS sequence"/>
</dbReference>
<evidence type="ECO:0000256" key="1">
    <source>
        <dbReference type="ARBA" id="ARBA00010164"/>
    </source>
</evidence>
<reference evidence="5 6" key="1">
    <citation type="journal article" date="2016" name="Antonie Van Leeuwenhoek">
        <title>Photobacterium sanguinicancri sp. nov. isolated from marine animals.</title>
        <authorList>
            <person name="Gomez-Gil B."/>
            <person name="Roque A."/>
            <person name="Rotllant G."/>
            <person name="Romalde J.L."/>
            <person name="Doce A."/>
            <person name="Eggermont M."/>
            <person name="Defoirdt T."/>
        </authorList>
    </citation>
    <scope>NUCLEOTIDE SEQUENCE [LARGE SCALE GENOMIC DNA]</scope>
    <source>
        <strain evidence="5 6">CAIM 1827</strain>
    </source>
</reference>
<accession>A0ABX4FQS8</accession>
<feature type="domain" description="HipA-like C-terminal" evidence="4">
    <location>
        <begin position="4"/>
        <end position="147"/>
    </location>
</feature>
<keyword evidence="6" id="KW-1185">Reference proteome</keyword>
<proteinExistence type="inferred from homology"/>
<sequence>PVDGRNVLLLDRFDRTSDGARIGYMSAMTVLERGDGAGGDYVEIAEAIEEVGGRVKDDLGELYRRAVLSVGLHNTDDHLRNHGFLHSVNGWALSPAFDINPEPDPKARQTTIAGASHHGDESEGLRELARACRLSPSAAREERERIADILGGWRDAAEANRVRGPELKRFAEEIQSGIAVLRN</sequence>
<feature type="non-terminal residue" evidence="5">
    <location>
        <position position="1"/>
    </location>
</feature>
<keyword evidence="3 5" id="KW-0418">Kinase</keyword>
<dbReference type="EMBL" id="NOIF01000419">
    <property type="protein sequence ID" value="OZS41321.1"/>
    <property type="molecule type" value="Genomic_DNA"/>
</dbReference>